<sequence length="117" mass="13095">MNKLLKLNLIGVILFLTSCTSMSPLQVHNSLPTLTKSKYITQSEIETSNCKFLTKGRSFVAPIGMTPKNDLMNAAKGIDEWVKIDGGNAYVLKNFNWVNVDKETTQLHVDFDTLICE</sequence>
<keyword evidence="3" id="KW-1185">Reference proteome</keyword>
<evidence type="ECO:0008006" key="4">
    <source>
        <dbReference type="Google" id="ProtNLM"/>
    </source>
</evidence>
<evidence type="ECO:0000256" key="1">
    <source>
        <dbReference type="SAM" id="SignalP"/>
    </source>
</evidence>
<dbReference type="PROSITE" id="PS51257">
    <property type="entry name" value="PROKAR_LIPOPROTEIN"/>
    <property type="match status" value="1"/>
</dbReference>
<protein>
    <recommendedName>
        <fullName evidence="4">Lipoprotein</fullName>
    </recommendedName>
</protein>
<gene>
    <name evidence="2" type="ORF">SAMN05216297_11010</name>
</gene>
<dbReference type="OrthoDB" id="1261995at2"/>
<dbReference type="STRING" id="739143.SAMN05216297_11010"/>
<feature type="signal peptide" evidence="1">
    <location>
        <begin position="1"/>
        <end position="23"/>
    </location>
</feature>
<dbReference type="AlphaFoldDB" id="A0A1I1TUB0"/>
<organism evidence="2 3">
    <name type="scientific">Flavobacterium phragmitis</name>
    <dbReference type="NCBI Taxonomy" id="739143"/>
    <lineage>
        <taxon>Bacteria</taxon>
        <taxon>Pseudomonadati</taxon>
        <taxon>Bacteroidota</taxon>
        <taxon>Flavobacteriia</taxon>
        <taxon>Flavobacteriales</taxon>
        <taxon>Flavobacteriaceae</taxon>
        <taxon>Flavobacterium</taxon>
    </lineage>
</organism>
<reference evidence="3" key="1">
    <citation type="submission" date="2016-10" db="EMBL/GenBank/DDBJ databases">
        <authorList>
            <person name="Varghese N."/>
            <person name="Submissions S."/>
        </authorList>
    </citation>
    <scope>NUCLEOTIDE SEQUENCE [LARGE SCALE GENOMIC DNA]</scope>
    <source>
        <strain evidence="3">CGMCC 1.10370</strain>
    </source>
</reference>
<dbReference type="Proteomes" id="UP000199672">
    <property type="component" value="Unassembled WGS sequence"/>
</dbReference>
<keyword evidence="1" id="KW-0732">Signal</keyword>
<evidence type="ECO:0000313" key="3">
    <source>
        <dbReference type="Proteomes" id="UP000199672"/>
    </source>
</evidence>
<name>A0A1I1TUB0_9FLAO</name>
<dbReference type="RefSeq" id="WP_091495862.1">
    <property type="nucleotide sequence ID" value="NZ_FOMH01000010.1"/>
</dbReference>
<dbReference type="EMBL" id="FOMH01000010">
    <property type="protein sequence ID" value="SFD61985.1"/>
    <property type="molecule type" value="Genomic_DNA"/>
</dbReference>
<evidence type="ECO:0000313" key="2">
    <source>
        <dbReference type="EMBL" id="SFD61985.1"/>
    </source>
</evidence>
<accession>A0A1I1TUB0</accession>
<feature type="chain" id="PRO_5011435401" description="Lipoprotein" evidence="1">
    <location>
        <begin position="24"/>
        <end position="117"/>
    </location>
</feature>
<proteinExistence type="predicted"/>